<evidence type="ECO:0000313" key="1">
    <source>
        <dbReference type="EMBL" id="GIY92701.1"/>
    </source>
</evidence>
<gene>
    <name evidence="1" type="ORF">CEXT_245091</name>
</gene>
<name>A0AAV4XFG9_CAEEX</name>
<evidence type="ECO:0000313" key="2">
    <source>
        <dbReference type="Proteomes" id="UP001054945"/>
    </source>
</evidence>
<keyword evidence="2" id="KW-1185">Reference proteome</keyword>
<dbReference type="AlphaFoldDB" id="A0AAV4XFG9"/>
<reference evidence="1 2" key="1">
    <citation type="submission" date="2021-06" db="EMBL/GenBank/DDBJ databases">
        <title>Caerostris extrusa draft genome.</title>
        <authorList>
            <person name="Kono N."/>
            <person name="Arakawa K."/>
        </authorList>
    </citation>
    <scope>NUCLEOTIDE SEQUENCE [LARGE SCALE GENOMIC DNA]</scope>
</reference>
<accession>A0AAV4XFG9</accession>
<comment type="caution">
    <text evidence="1">The sequence shown here is derived from an EMBL/GenBank/DDBJ whole genome shotgun (WGS) entry which is preliminary data.</text>
</comment>
<dbReference type="EMBL" id="BPLR01017578">
    <property type="protein sequence ID" value="GIY92701.1"/>
    <property type="molecule type" value="Genomic_DNA"/>
</dbReference>
<organism evidence="1 2">
    <name type="scientific">Caerostris extrusa</name>
    <name type="common">Bark spider</name>
    <name type="synonym">Caerostris bankana</name>
    <dbReference type="NCBI Taxonomy" id="172846"/>
    <lineage>
        <taxon>Eukaryota</taxon>
        <taxon>Metazoa</taxon>
        <taxon>Ecdysozoa</taxon>
        <taxon>Arthropoda</taxon>
        <taxon>Chelicerata</taxon>
        <taxon>Arachnida</taxon>
        <taxon>Araneae</taxon>
        <taxon>Araneomorphae</taxon>
        <taxon>Entelegynae</taxon>
        <taxon>Araneoidea</taxon>
        <taxon>Araneidae</taxon>
        <taxon>Caerostris</taxon>
    </lineage>
</organism>
<dbReference type="Proteomes" id="UP001054945">
    <property type="component" value="Unassembled WGS sequence"/>
</dbReference>
<protein>
    <submittedName>
        <fullName evidence="1">Uncharacterized protein</fullName>
    </submittedName>
</protein>
<proteinExistence type="predicted"/>
<sequence>MDESSAYKSLFLTVLTEMTIITSIPHKNDFHIVHPKHAVSILSNKKNTRLVLLNTPADLPKQPKDVASFKISPSDGVDNKPLNIVCCKTSNTFQRHPCRESSAIVRTRGEARAFGNTLLKLLANDFHYGG</sequence>